<protein>
    <submittedName>
        <fullName evidence="1">Uncharacterized protein</fullName>
    </submittedName>
</protein>
<evidence type="ECO:0000313" key="1">
    <source>
        <dbReference type="EMBL" id="KDQ55535.1"/>
    </source>
</evidence>
<keyword evidence="2" id="KW-1185">Reference proteome</keyword>
<dbReference type="AlphaFoldDB" id="A0A067PNZ4"/>
<proteinExistence type="predicted"/>
<reference evidence="2" key="1">
    <citation type="journal article" date="2014" name="Proc. Natl. Acad. Sci. U.S.A.">
        <title>Extensive sampling of basidiomycete genomes demonstrates inadequacy of the white-rot/brown-rot paradigm for wood decay fungi.</title>
        <authorList>
            <person name="Riley R."/>
            <person name="Salamov A.A."/>
            <person name="Brown D.W."/>
            <person name="Nagy L.G."/>
            <person name="Floudas D."/>
            <person name="Held B.W."/>
            <person name="Levasseur A."/>
            <person name="Lombard V."/>
            <person name="Morin E."/>
            <person name="Otillar R."/>
            <person name="Lindquist E.A."/>
            <person name="Sun H."/>
            <person name="LaButti K.M."/>
            <person name="Schmutz J."/>
            <person name="Jabbour D."/>
            <person name="Luo H."/>
            <person name="Baker S.E."/>
            <person name="Pisabarro A.G."/>
            <person name="Walton J.D."/>
            <person name="Blanchette R.A."/>
            <person name="Henrissat B."/>
            <person name="Martin F."/>
            <person name="Cullen D."/>
            <person name="Hibbett D.S."/>
            <person name="Grigoriev I.V."/>
        </authorList>
    </citation>
    <scope>NUCLEOTIDE SEQUENCE [LARGE SCALE GENOMIC DNA]</scope>
    <source>
        <strain evidence="2">MUCL 33604</strain>
    </source>
</reference>
<evidence type="ECO:0000313" key="2">
    <source>
        <dbReference type="Proteomes" id="UP000027265"/>
    </source>
</evidence>
<dbReference type="Proteomes" id="UP000027265">
    <property type="component" value="Unassembled WGS sequence"/>
</dbReference>
<accession>A0A067PNZ4</accession>
<gene>
    <name evidence="1" type="ORF">JAAARDRAFT_48840</name>
</gene>
<name>A0A067PNZ4_9AGAM</name>
<dbReference type="EMBL" id="KL197725">
    <property type="protein sequence ID" value="KDQ55535.1"/>
    <property type="molecule type" value="Genomic_DNA"/>
</dbReference>
<organism evidence="1 2">
    <name type="scientific">Jaapia argillacea MUCL 33604</name>
    <dbReference type="NCBI Taxonomy" id="933084"/>
    <lineage>
        <taxon>Eukaryota</taxon>
        <taxon>Fungi</taxon>
        <taxon>Dikarya</taxon>
        <taxon>Basidiomycota</taxon>
        <taxon>Agaricomycotina</taxon>
        <taxon>Agaricomycetes</taxon>
        <taxon>Agaricomycetidae</taxon>
        <taxon>Jaapiales</taxon>
        <taxon>Jaapiaceae</taxon>
        <taxon>Jaapia</taxon>
    </lineage>
</organism>
<sequence>MQQCLTVPDKLHNKTGQDTKDLVKSGSLLTLGFHKSIIRRRLKVKVNNKFGEGPEDGRSQDSWVWVFQQGFRCQSSAESDDLTGTHLTTSSPYIGNRCSSNKPRPGRFAISFAEIDDPTLGGPRVYQQSYNDPSRGACNKNCHADILGVSAGLGEDVDPQ</sequence>
<dbReference type="HOGENOM" id="CLU_1652399_0_0_1"/>
<dbReference type="InParanoid" id="A0A067PNZ4"/>